<proteinExistence type="predicted"/>
<dbReference type="EMBL" id="CP030840">
    <property type="protein sequence ID" value="AXC12628.1"/>
    <property type="molecule type" value="Genomic_DNA"/>
</dbReference>
<dbReference type="AlphaFoldDB" id="A0A2Z5G0G7"/>
<sequence>MKLNKKETAAEGRVFILNSKEVGEQDRIGVPTAARMNAQGDLQL</sequence>
<dbReference type="Proteomes" id="UP000253606">
    <property type="component" value="Chromosome"/>
</dbReference>
<accession>A0A2Z5G0G7</accession>
<reference evidence="1 2" key="1">
    <citation type="journal article" date="2018" name="Front. Microbiol.">
        <title>Hydrolytic Capabilities as a Key to Environmental Success: Chitinolytic and Cellulolytic Acidobacteria From Acidic Sub-arctic Soils and Boreal Peatlands.</title>
        <authorList>
            <person name="Belova S.E."/>
            <person name="Ravin N.V."/>
            <person name="Pankratov T.A."/>
            <person name="Rakitin A.L."/>
            <person name="Ivanova A.A."/>
            <person name="Beletsky A.V."/>
            <person name="Mardanov A.V."/>
            <person name="Sinninghe Damste J.S."/>
            <person name="Dedysh S.N."/>
        </authorList>
    </citation>
    <scope>NUCLEOTIDE SEQUENCE [LARGE SCALE GENOMIC DNA]</scope>
    <source>
        <strain evidence="1 2">SBC82</strain>
    </source>
</reference>
<keyword evidence="2" id="KW-1185">Reference proteome</keyword>
<name>A0A2Z5G0G7_9BACT</name>
<evidence type="ECO:0000313" key="2">
    <source>
        <dbReference type="Proteomes" id="UP000253606"/>
    </source>
</evidence>
<organism evidence="1 2">
    <name type="scientific">Acidisarcina polymorpha</name>
    <dbReference type="NCBI Taxonomy" id="2211140"/>
    <lineage>
        <taxon>Bacteria</taxon>
        <taxon>Pseudomonadati</taxon>
        <taxon>Acidobacteriota</taxon>
        <taxon>Terriglobia</taxon>
        <taxon>Terriglobales</taxon>
        <taxon>Acidobacteriaceae</taxon>
        <taxon>Acidisarcina</taxon>
    </lineage>
</organism>
<gene>
    <name evidence="1" type="ORF">ACPOL_3337</name>
</gene>
<protein>
    <submittedName>
        <fullName evidence="1">Uncharacterized protein</fullName>
    </submittedName>
</protein>
<dbReference type="KEGG" id="abas:ACPOL_3337"/>
<evidence type="ECO:0000313" key="1">
    <source>
        <dbReference type="EMBL" id="AXC12628.1"/>
    </source>
</evidence>